<proteinExistence type="predicted"/>
<name>A0A1H7XNI7_9STRE</name>
<evidence type="ECO:0000313" key="1">
    <source>
        <dbReference type="EMBL" id="SEM35213.1"/>
    </source>
</evidence>
<reference evidence="3 4" key="1">
    <citation type="submission" date="2016-10" db="EMBL/GenBank/DDBJ databases">
        <authorList>
            <person name="de Groot N.N."/>
        </authorList>
    </citation>
    <scope>NUCLEOTIDE SEQUENCE [LARGE SCALE GENOMIC DNA]</scope>
    <source>
        <strain evidence="1 4">VTM1R29</strain>
        <strain evidence="2 3">VTM2R47</strain>
    </source>
</reference>
<dbReference type="InterPro" id="IPR011059">
    <property type="entry name" value="Metal-dep_hydrolase_composite"/>
</dbReference>
<dbReference type="EMBL" id="FOGM01000011">
    <property type="protein sequence ID" value="SER87614.1"/>
    <property type="molecule type" value="Genomic_DNA"/>
</dbReference>
<protein>
    <recommendedName>
        <fullName evidence="5">Amidohydrolase</fullName>
    </recommendedName>
</protein>
<sequence>MKTIIKDIQLINIESTSVTPMCIIINEQGIIEELSPTLPFDDDYQIIEGKNRYVFPGLINLHAHLFGSGAPLNIPENIILKKFVTRLLTTQFGKNRLRLVMQRNAEIELQSGVTTIRTLGEACYQDIVLRNQISRCSVIKSI</sequence>
<dbReference type="Proteomes" id="UP000182712">
    <property type="component" value="Unassembled WGS sequence"/>
</dbReference>
<dbReference type="EMBL" id="FOBM01000017">
    <property type="protein sequence ID" value="SEM35213.1"/>
    <property type="molecule type" value="Genomic_DNA"/>
</dbReference>
<dbReference type="RefSeq" id="WP_074596215.1">
    <property type="nucleotide sequence ID" value="NZ_FNUH01000004.1"/>
</dbReference>
<dbReference type="Gene3D" id="3.30.110.90">
    <property type="entry name" value="Amidohydrolase"/>
    <property type="match status" value="1"/>
</dbReference>
<evidence type="ECO:0000313" key="4">
    <source>
        <dbReference type="Proteomes" id="UP000182764"/>
    </source>
</evidence>
<dbReference type="SUPFAM" id="SSF51338">
    <property type="entry name" value="Composite domain of metallo-dependent hydrolases"/>
    <property type="match status" value="1"/>
</dbReference>
<evidence type="ECO:0008006" key="5">
    <source>
        <dbReference type="Google" id="ProtNLM"/>
    </source>
</evidence>
<evidence type="ECO:0000313" key="2">
    <source>
        <dbReference type="EMBL" id="SER87614.1"/>
    </source>
</evidence>
<dbReference type="GO" id="GO:0016810">
    <property type="term" value="F:hydrolase activity, acting on carbon-nitrogen (but not peptide) bonds"/>
    <property type="evidence" value="ECO:0007669"/>
    <property type="project" value="InterPro"/>
</dbReference>
<dbReference type="AlphaFoldDB" id="A0A1H7XNI7"/>
<evidence type="ECO:0000313" key="3">
    <source>
        <dbReference type="Proteomes" id="UP000182712"/>
    </source>
</evidence>
<gene>
    <name evidence="1" type="ORF">SAMN04487839_1177</name>
    <name evidence="2" type="ORF">SAMN04487840_1113</name>
</gene>
<accession>A0A1H7XNI7</accession>
<organism evidence="1 4">
    <name type="scientific">Streptococcus gallolyticus</name>
    <dbReference type="NCBI Taxonomy" id="315405"/>
    <lineage>
        <taxon>Bacteria</taxon>
        <taxon>Bacillati</taxon>
        <taxon>Bacillota</taxon>
        <taxon>Bacilli</taxon>
        <taxon>Lactobacillales</taxon>
        <taxon>Streptococcaceae</taxon>
        <taxon>Streptococcus</taxon>
    </lineage>
</organism>
<dbReference type="Proteomes" id="UP000182764">
    <property type="component" value="Unassembled WGS sequence"/>
</dbReference>